<name>A0A565C239_9BRAS</name>
<proteinExistence type="predicted"/>
<gene>
    <name evidence="2" type="ORF">ANE_LOCUS18160</name>
</gene>
<evidence type="ECO:0000259" key="1">
    <source>
        <dbReference type="Pfam" id="PF10433"/>
    </source>
</evidence>
<dbReference type="Gene3D" id="2.130.10.10">
    <property type="entry name" value="YVTN repeat-like/Quinoprotein amine dehydrogenase"/>
    <property type="match status" value="1"/>
</dbReference>
<dbReference type="Proteomes" id="UP000489600">
    <property type="component" value="Unassembled WGS sequence"/>
</dbReference>
<evidence type="ECO:0000313" key="2">
    <source>
        <dbReference type="EMBL" id="VVB07716.1"/>
    </source>
</evidence>
<dbReference type="AlphaFoldDB" id="A0A565C239"/>
<comment type="caution">
    <text evidence="2">The sequence shown here is derived from an EMBL/GenBank/DDBJ whole genome shotgun (WGS) entry which is preliminary data.</text>
</comment>
<keyword evidence="3" id="KW-1185">Reference proteome</keyword>
<dbReference type="EMBL" id="CABITT030000006">
    <property type="protein sequence ID" value="VVB07716.1"/>
    <property type="molecule type" value="Genomic_DNA"/>
</dbReference>
<dbReference type="InterPro" id="IPR018846">
    <property type="entry name" value="Beta-prop_RSE1/DDB1/CPSF1_1st"/>
</dbReference>
<evidence type="ECO:0000313" key="3">
    <source>
        <dbReference type="Proteomes" id="UP000489600"/>
    </source>
</evidence>
<protein>
    <recommendedName>
        <fullName evidence="1">RSE1/DDB1/CPSF1 first beta-propeller domain-containing protein</fullName>
    </recommendedName>
</protein>
<dbReference type="InterPro" id="IPR015943">
    <property type="entry name" value="WD40/YVTN_repeat-like_dom_sf"/>
</dbReference>
<reference evidence="2" key="1">
    <citation type="submission" date="2019-07" db="EMBL/GenBank/DDBJ databases">
        <authorList>
            <person name="Dittberner H."/>
        </authorList>
    </citation>
    <scope>NUCLEOTIDE SEQUENCE [LARGE SCALE GENOMIC DNA]</scope>
</reference>
<accession>A0A565C239</accession>
<feature type="domain" description="RSE1/DDB1/CPSF1 first beta-propeller" evidence="1">
    <location>
        <begin position="61"/>
        <end position="281"/>
    </location>
</feature>
<organism evidence="2 3">
    <name type="scientific">Arabis nemorensis</name>
    <dbReference type="NCBI Taxonomy" id="586526"/>
    <lineage>
        <taxon>Eukaryota</taxon>
        <taxon>Viridiplantae</taxon>
        <taxon>Streptophyta</taxon>
        <taxon>Embryophyta</taxon>
        <taxon>Tracheophyta</taxon>
        <taxon>Spermatophyta</taxon>
        <taxon>Magnoliopsida</taxon>
        <taxon>eudicotyledons</taxon>
        <taxon>Gunneridae</taxon>
        <taxon>Pentapetalae</taxon>
        <taxon>rosids</taxon>
        <taxon>malvids</taxon>
        <taxon>Brassicales</taxon>
        <taxon>Brassicaceae</taxon>
        <taxon>Arabideae</taxon>
        <taxon>Arabis</taxon>
    </lineage>
</organism>
<sequence length="281" mass="32185">MSTPISPKDFLSRTSSSRGIQRFRTAQWNYVATVRKATAVTHSCVGKGSLVEIYLITENELKPASANYLFIATDLYKFCVHRWDVVSSKLITIYTMRYPLCPHLAERQWNYCQGGTICRRPSNYYTVALYSSQVRITIIRTLDFQEFELVPGSVVNTIILDMKFLYGHRPPTVVVLGKKLVGGRFRFGVKVLEYSDNDFHVRAWEHLPGYIVESTLLIPVQKDPYGFLIMAREAFSYVQETGLKTKHMGSFNIKAYGRFGTDTKKHSYLLGDHDGRLLLIE</sequence>
<dbReference type="PANTHER" id="PTHR10644">
    <property type="entry name" value="DNA REPAIR/RNA PROCESSING CPSF FAMILY"/>
    <property type="match status" value="1"/>
</dbReference>
<dbReference type="InterPro" id="IPR050358">
    <property type="entry name" value="RSE1/DDB1/CFT1"/>
</dbReference>
<dbReference type="OrthoDB" id="433457at2759"/>
<dbReference type="Pfam" id="PF10433">
    <property type="entry name" value="Beta-prop_RSE1_1st"/>
    <property type="match status" value="1"/>
</dbReference>